<protein>
    <submittedName>
        <fullName evidence="1">LINE-1 type transposase domain-containing 1</fullName>
    </submittedName>
</protein>
<accession>A0A498NLD1</accession>
<dbReference type="InterPro" id="IPR004244">
    <property type="entry name" value="Transposase_22"/>
</dbReference>
<comment type="caution">
    <text evidence="1">The sequence shown here is derived from an EMBL/GenBank/DDBJ whole genome shotgun (WGS) entry which is preliminary data.</text>
</comment>
<keyword evidence="2" id="KW-1185">Reference proteome</keyword>
<evidence type="ECO:0000313" key="2">
    <source>
        <dbReference type="Proteomes" id="UP000290572"/>
    </source>
</evidence>
<dbReference type="Proteomes" id="UP000290572">
    <property type="component" value="Unassembled WGS sequence"/>
</dbReference>
<organism evidence="1 2">
    <name type="scientific">Labeo rohita</name>
    <name type="common">Indian major carp</name>
    <name type="synonym">Cyprinus rohita</name>
    <dbReference type="NCBI Taxonomy" id="84645"/>
    <lineage>
        <taxon>Eukaryota</taxon>
        <taxon>Metazoa</taxon>
        <taxon>Chordata</taxon>
        <taxon>Craniata</taxon>
        <taxon>Vertebrata</taxon>
        <taxon>Euteleostomi</taxon>
        <taxon>Actinopterygii</taxon>
        <taxon>Neopterygii</taxon>
        <taxon>Teleostei</taxon>
        <taxon>Ostariophysi</taxon>
        <taxon>Cypriniformes</taxon>
        <taxon>Cyprinidae</taxon>
        <taxon>Labeoninae</taxon>
        <taxon>Labeonini</taxon>
        <taxon>Labeo</taxon>
    </lineage>
</organism>
<name>A0A498NLD1_LABRO</name>
<evidence type="ECO:0000313" key="1">
    <source>
        <dbReference type="EMBL" id="RXN32651.1"/>
    </source>
</evidence>
<gene>
    <name evidence="1" type="ORF">ROHU_016093</name>
</gene>
<dbReference type="EMBL" id="QBIY01011357">
    <property type="protein sequence ID" value="RXN32651.1"/>
    <property type="molecule type" value="Genomic_DNA"/>
</dbReference>
<dbReference type="PANTHER" id="PTHR11505">
    <property type="entry name" value="L1 TRANSPOSABLE ELEMENT-RELATED"/>
    <property type="match status" value="1"/>
</dbReference>
<dbReference type="Gene3D" id="3.30.70.1820">
    <property type="entry name" value="L1 transposable element, RRM domain"/>
    <property type="match status" value="1"/>
</dbReference>
<reference evidence="1 2" key="1">
    <citation type="submission" date="2018-03" db="EMBL/GenBank/DDBJ databases">
        <title>Draft genome sequence of Rohu Carp (Labeo rohita).</title>
        <authorList>
            <person name="Das P."/>
            <person name="Kushwaha B."/>
            <person name="Joshi C.G."/>
            <person name="Kumar D."/>
            <person name="Nagpure N.S."/>
            <person name="Sahoo L."/>
            <person name="Das S.P."/>
            <person name="Bit A."/>
            <person name="Patnaik S."/>
            <person name="Meher P.K."/>
            <person name="Jayasankar P."/>
            <person name="Koringa P.G."/>
            <person name="Patel N.V."/>
            <person name="Hinsu A.T."/>
            <person name="Kumar R."/>
            <person name="Pandey M."/>
            <person name="Agarwal S."/>
            <person name="Srivastava S."/>
            <person name="Singh M."/>
            <person name="Iquebal M.A."/>
            <person name="Jaiswal S."/>
            <person name="Angadi U.B."/>
            <person name="Kumar N."/>
            <person name="Raza M."/>
            <person name="Shah T.M."/>
            <person name="Rai A."/>
            <person name="Jena J.K."/>
        </authorList>
    </citation>
    <scope>NUCLEOTIDE SEQUENCE [LARGE SCALE GENOMIC DNA]</scope>
    <source>
        <strain evidence="1">DASCIFA01</strain>
        <tissue evidence="1">Testis</tissue>
    </source>
</reference>
<proteinExistence type="predicted"/>
<sequence length="191" mass="21854">MLTLEATCTTLSDSNAKYLAKVTDLESRSRWNNIRIIGLPESIEGPRPSSFFSQLQFDILGKDVLSSQPEIDRTHRALIGKPVAGEKPRTVIIRLHRYQQKELIIREARAKRGRLMFQGSPITIYEDYAPELMVQRTKYRGVMTELYKLGLRPTQLFPARLSIRTKDESRMSFSSVSEAEEYVASTRTDSP</sequence>
<dbReference type="AlphaFoldDB" id="A0A498NLD1"/>